<protein>
    <recommendedName>
        <fullName evidence="4">Bacterial type II secretion system protein E domain-containing protein</fullName>
    </recommendedName>
</protein>
<dbReference type="FunFam" id="3.30.450.90:FF:000001">
    <property type="entry name" value="Type II secretion system ATPase GspE"/>
    <property type="match status" value="1"/>
</dbReference>
<dbReference type="CDD" id="cd01129">
    <property type="entry name" value="PulE-GspE-like"/>
    <property type="match status" value="1"/>
</dbReference>
<dbReference type="InterPro" id="IPR027417">
    <property type="entry name" value="P-loop_NTPase"/>
</dbReference>
<feature type="domain" description="Bacterial type II secretion system protein E" evidence="4">
    <location>
        <begin position="386"/>
        <end position="400"/>
    </location>
</feature>
<dbReference type="InterPro" id="IPR037257">
    <property type="entry name" value="T2SS_E_N_sf"/>
</dbReference>
<dbReference type="Gene3D" id="3.30.300.160">
    <property type="entry name" value="Type II secretion system, protein E, N-terminal domain"/>
    <property type="match status" value="1"/>
</dbReference>
<dbReference type="SMART" id="SM00382">
    <property type="entry name" value="AAA"/>
    <property type="match status" value="1"/>
</dbReference>
<evidence type="ECO:0000259" key="4">
    <source>
        <dbReference type="PROSITE" id="PS00662"/>
    </source>
</evidence>
<proteinExistence type="inferred from homology"/>
<evidence type="ECO:0000313" key="5">
    <source>
        <dbReference type="EMBL" id="OGW95184.1"/>
    </source>
</evidence>
<dbReference type="Gene3D" id="3.40.50.300">
    <property type="entry name" value="P-loop containing nucleotide triphosphate hydrolases"/>
    <property type="match status" value="1"/>
</dbReference>
<dbReference type="InterPro" id="IPR007831">
    <property type="entry name" value="T2SS_GspE_N"/>
</dbReference>
<evidence type="ECO:0000256" key="2">
    <source>
        <dbReference type="ARBA" id="ARBA00022741"/>
    </source>
</evidence>
<dbReference type="GO" id="GO:0005524">
    <property type="term" value="F:ATP binding"/>
    <property type="evidence" value="ECO:0007669"/>
    <property type="project" value="UniProtKB-KW"/>
</dbReference>
<gene>
    <name evidence="5" type="ORF">A3G33_04445</name>
</gene>
<dbReference type="GO" id="GO:0005886">
    <property type="term" value="C:plasma membrane"/>
    <property type="evidence" value="ECO:0007669"/>
    <property type="project" value="TreeGrafter"/>
</dbReference>
<dbReference type="InterPro" id="IPR001482">
    <property type="entry name" value="T2SS/T4SS_dom"/>
</dbReference>
<keyword evidence="2" id="KW-0547">Nucleotide-binding</keyword>
<dbReference type="SUPFAM" id="SSF52540">
    <property type="entry name" value="P-loop containing nucleoside triphosphate hydrolases"/>
    <property type="match status" value="1"/>
</dbReference>
<comment type="similarity">
    <text evidence="1">Belongs to the GSP E family.</text>
</comment>
<dbReference type="PANTHER" id="PTHR30258:SF1">
    <property type="entry name" value="PROTEIN TRANSPORT PROTEIN HOFB HOMOLOG"/>
    <property type="match status" value="1"/>
</dbReference>
<comment type="caution">
    <text evidence="5">The sequence shown here is derived from an EMBL/GenBank/DDBJ whole genome shotgun (WGS) entry which is preliminary data.</text>
</comment>
<dbReference type="Gene3D" id="3.30.450.90">
    <property type="match status" value="1"/>
</dbReference>
<dbReference type="Pfam" id="PF05157">
    <property type="entry name" value="MshEN"/>
    <property type="match status" value="1"/>
</dbReference>
<dbReference type="AlphaFoldDB" id="A0A1G1KQE8"/>
<keyword evidence="3" id="KW-0067">ATP-binding</keyword>
<evidence type="ECO:0000256" key="1">
    <source>
        <dbReference type="ARBA" id="ARBA00006611"/>
    </source>
</evidence>
<dbReference type="GO" id="GO:0016887">
    <property type="term" value="F:ATP hydrolysis activity"/>
    <property type="evidence" value="ECO:0007669"/>
    <property type="project" value="TreeGrafter"/>
</dbReference>
<dbReference type="InterPro" id="IPR003593">
    <property type="entry name" value="AAA+_ATPase"/>
</dbReference>
<accession>A0A1G1KQE8</accession>
<dbReference type="SUPFAM" id="SSF160246">
    <property type="entry name" value="EspE N-terminal domain-like"/>
    <property type="match status" value="1"/>
</dbReference>
<dbReference type="PANTHER" id="PTHR30258">
    <property type="entry name" value="TYPE II SECRETION SYSTEM PROTEIN GSPE-RELATED"/>
    <property type="match status" value="1"/>
</dbReference>
<dbReference type="EMBL" id="MHFR01000068">
    <property type="protein sequence ID" value="OGW95184.1"/>
    <property type="molecule type" value="Genomic_DNA"/>
</dbReference>
<evidence type="ECO:0000256" key="3">
    <source>
        <dbReference type="ARBA" id="ARBA00022840"/>
    </source>
</evidence>
<evidence type="ECO:0000313" key="6">
    <source>
        <dbReference type="Proteomes" id="UP000178187"/>
    </source>
</evidence>
<organism evidence="5 6">
    <name type="scientific">Candidatus Danuiimicrobium aquiferis</name>
    <dbReference type="NCBI Taxonomy" id="1801832"/>
    <lineage>
        <taxon>Bacteria</taxon>
        <taxon>Pseudomonadati</taxon>
        <taxon>Candidatus Omnitrophota</taxon>
        <taxon>Candidatus Danuiimicrobium</taxon>
    </lineage>
</organism>
<dbReference type="Proteomes" id="UP000178187">
    <property type="component" value="Unassembled WGS sequence"/>
</dbReference>
<reference evidence="5 6" key="1">
    <citation type="journal article" date="2016" name="Nat. Commun.">
        <title>Thousands of microbial genomes shed light on interconnected biogeochemical processes in an aquifer system.</title>
        <authorList>
            <person name="Anantharaman K."/>
            <person name="Brown C.T."/>
            <person name="Hug L.A."/>
            <person name="Sharon I."/>
            <person name="Castelle C.J."/>
            <person name="Probst A.J."/>
            <person name="Thomas B.C."/>
            <person name="Singh A."/>
            <person name="Wilkins M.J."/>
            <person name="Karaoz U."/>
            <person name="Brodie E.L."/>
            <person name="Williams K.H."/>
            <person name="Hubbard S.S."/>
            <person name="Banfield J.F."/>
        </authorList>
    </citation>
    <scope>NUCLEOTIDE SEQUENCE [LARGE SCALE GENOMIC DNA]</scope>
</reference>
<name>A0A1G1KQE8_9BACT</name>
<dbReference type="Pfam" id="PF00437">
    <property type="entry name" value="T2SSE"/>
    <property type="match status" value="1"/>
</dbReference>
<sequence length="547" mass="61468">MIRKKKTYFIGEELIRKNLVTLEQIGQALEVQEQTGEFLGRILVRFGFIPESKLIEVLADQFELRLVRPDEMEISKEVLQRVPPKVAHHYHIFPVEIKGNHLLIAMNEPPEFDVIQELNAILGIEIQVLLAERSRIDEAIQKHYGIGASIVDQLTKTKKKQSKAQVEAQMGSTEEMEATAGESSVRELVNQLLMDAQKKRASDIHIEPFSDRLSVRYRIDGILQEAKVPDEIRQFHSSIISRIKIMANLDISERRLPQDGRIKISIQNEELDLRVSLLPTAYGESLVIRILSPARLLRLDGIGLAQDYLARFRQILQKPYGVILLTGPTGSGKTTTLYGALSSLNDVGRKIITVEDPVEYQLDGIIQMQVHPKIDLTFSIGLRHMLRHDPDVLMVGEIRDAETAEIAIRSSLTGHLVFSTLHTNDAVGAIARLLDLGMQPYLVSSSLECVIAQRLVRLICEKCKTKKDGEYIGQGCEQCNDTGFYGRTAIHEFLVLDDELRDMVARGMSALEIREASVKKGMRLLKDDGLSKVRAGLTTTAEVLRVT</sequence>
<dbReference type="PROSITE" id="PS00662">
    <property type="entry name" value="T2SP_E"/>
    <property type="match status" value="1"/>
</dbReference>